<keyword evidence="6" id="KW-1003">Cell membrane</keyword>
<name>A0A2M8F9N0_9BACT</name>
<comment type="caution">
    <text evidence="11">The sequence shown here is derived from an EMBL/GenBank/DDBJ whole genome shotgun (WGS) entry which is preliminary data.</text>
</comment>
<evidence type="ECO:0000256" key="1">
    <source>
        <dbReference type="ARBA" id="ARBA00007921"/>
    </source>
</evidence>
<proteinExistence type="inferred from homology"/>
<dbReference type="GO" id="GO:0005525">
    <property type="term" value="F:GTP binding"/>
    <property type="evidence" value="ECO:0007669"/>
    <property type="project" value="UniProtKB-UniRule"/>
</dbReference>
<dbReference type="HAMAP" id="MF_00367">
    <property type="entry name" value="GTPase_Era"/>
    <property type="match status" value="1"/>
</dbReference>
<evidence type="ECO:0000259" key="9">
    <source>
        <dbReference type="PROSITE" id="PS50823"/>
    </source>
</evidence>
<dbReference type="AlphaFoldDB" id="A0A2M8F9N0"/>
<feature type="binding site" evidence="6">
    <location>
        <begin position="137"/>
        <end position="140"/>
    </location>
    <ligand>
        <name>GTP</name>
        <dbReference type="ChEBI" id="CHEBI:37565"/>
    </ligand>
</feature>
<dbReference type="Pfam" id="PF07650">
    <property type="entry name" value="KH_2"/>
    <property type="match status" value="1"/>
</dbReference>
<dbReference type="Gene3D" id="3.40.50.300">
    <property type="entry name" value="P-loop containing nucleotide triphosphate hydrolases"/>
    <property type="match status" value="1"/>
</dbReference>
<gene>
    <name evidence="6" type="primary">era</name>
    <name evidence="11" type="ORF">CO030_02850</name>
</gene>
<dbReference type="InterPro" id="IPR009019">
    <property type="entry name" value="KH_sf_prok-type"/>
</dbReference>
<dbReference type="InterPro" id="IPR027417">
    <property type="entry name" value="P-loop_NTPase"/>
</dbReference>
<feature type="region of interest" description="G3" evidence="7">
    <location>
        <begin position="74"/>
        <end position="77"/>
    </location>
</feature>
<evidence type="ECO:0000313" key="12">
    <source>
        <dbReference type="Proteomes" id="UP000231456"/>
    </source>
</evidence>
<dbReference type="NCBIfam" id="TIGR00231">
    <property type="entry name" value="small_GTP"/>
    <property type="match status" value="1"/>
</dbReference>
<dbReference type="InterPro" id="IPR006073">
    <property type="entry name" value="GTP-bd"/>
</dbReference>
<evidence type="ECO:0000256" key="3">
    <source>
        <dbReference type="ARBA" id="ARBA00022741"/>
    </source>
</evidence>
<comment type="similarity">
    <text evidence="1 6 7 8">Belongs to the TRAFAC class TrmE-Era-EngA-EngB-Septin-like GTPase superfamily. Era GTPase family.</text>
</comment>
<dbReference type="PANTHER" id="PTHR42698:SF1">
    <property type="entry name" value="GTPASE ERA, MITOCHONDRIAL"/>
    <property type="match status" value="1"/>
</dbReference>
<dbReference type="GO" id="GO:0070181">
    <property type="term" value="F:small ribosomal subunit rRNA binding"/>
    <property type="evidence" value="ECO:0007669"/>
    <property type="project" value="UniProtKB-UniRule"/>
</dbReference>
<feature type="region of interest" description="G4" evidence="7">
    <location>
        <begin position="137"/>
        <end position="140"/>
    </location>
</feature>
<evidence type="ECO:0000259" key="10">
    <source>
        <dbReference type="PROSITE" id="PS51713"/>
    </source>
</evidence>
<dbReference type="PANTHER" id="PTHR42698">
    <property type="entry name" value="GTPASE ERA"/>
    <property type="match status" value="1"/>
</dbReference>
<evidence type="ECO:0000256" key="2">
    <source>
        <dbReference type="ARBA" id="ARBA00020484"/>
    </source>
</evidence>
<dbReference type="Gene3D" id="3.30.300.20">
    <property type="match status" value="1"/>
</dbReference>
<feature type="region of interest" description="G5" evidence="7">
    <location>
        <begin position="165"/>
        <end position="167"/>
    </location>
</feature>
<feature type="region of interest" description="G2" evidence="7">
    <location>
        <begin position="53"/>
        <end position="57"/>
    </location>
</feature>
<evidence type="ECO:0000256" key="7">
    <source>
        <dbReference type="PROSITE-ProRule" id="PRU01050"/>
    </source>
</evidence>
<evidence type="ECO:0000256" key="4">
    <source>
        <dbReference type="ARBA" id="ARBA00022884"/>
    </source>
</evidence>
<keyword evidence="3 6" id="KW-0547">Nucleotide-binding</keyword>
<keyword evidence="6" id="KW-0699">rRNA-binding</keyword>
<dbReference type="PRINTS" id="PR00326">
    <property type="entry name" value="GTP1OBG"/>
</dbReference>
<dbReference type="PROSITE" id="PS51713">
    <property type="entry name" value="G_ERA"/>
    <property type="match status" value="1"/>
</dbReference>
<dbReference type="Proteomes" id="UP000231456">
    <property type="component" value="Unassembled WGS sequence"/>
</dbReference>
<dbReference type="GO" id="GO:0043024">
    <property type="term" value="F:ribosomal small subunit binding"/>
    <property type="evidence" value="ECO:0007669"/>
    <property type="project" value="TreeGrafter"/>
</dbReference>
<dbReference type="GO" id="GO:0000028">
    <property type="term" value="P:ribosomal small subunit assembly"/>
    <property type="evidence" value="ECO:0007669"/>
    <property type="project" value="TreeGrafter"/>
</dbReference>
<organism evidence="11 12">
    <name type="scientific">Candidatus Magasanikbacteria bacterium CG_4_9_14_0_2_um_filter_42_11</name>
    <dbReference type="NCBI Taxonomy" id="1974643"/>
    <lineage>
        <taxon>Bacteria</taxon>
        <taxon>Candidatus Magasanikiibacteriota</taxon>
    </lineage>
</organism>
<keyword evidence="6" id="KW-0472">Membrane</keyword>
<dbReference type="GO" id="GO:0003924">
    <property type="term" value="F:GTPase activity"/>
    <property type="evidence" value="ECO:0007669"/>
    <property type="project" value="UniProtKB-UniRule"/>
</dbReference>
<comment type="caution">
    <text evidence="6">Lacks conserved residue(s) required for the propagation of feature annotation.</text>
</comment>
<reference evidence="12" key="1">
    <citation type="submission" date="2017-09" db="EMBL/GenBank/DDBJ databases">
        <title>Depth-based differentiation of microbial function through sediment-hosted aquifers and enrichment of novel symbionts in the deep terrestrial subsurface.</title>
        <authorList>
            <person name="Probst A.J."/>
            <person name="Ladd B."/>
            <person name="Jarett J.K."/>
            <person name="Geller-Mcgrath D.E."/>
            <person name="Sieber C.M.K."/>
            <person name="Emerson J.B."/>
            <person name="Anantharaman K."/>
            <person name="Thomas B.C."/>
            <person name="Malmstrom R."/>
            <person name="Stieglmeier M."/>
            <person name="Klingl A."/>
            <person name="Woyke T."/>
            <person name="Ryan C.M."/>
            <person name="Banfield J.F."/>
        </authorList>
    </citation>
    <scope>NUCLEOTIDE SEQUENCE [LARGE SCALE GENOMIC DNA]</scope>
</reference>
<feature type="binding site" evidence="6">
    <location>
        <begin position="74"/>
        <end position="78"/>
    </location>
    <ligand>
        <name>GTP</name>
        <dbReference type="ChEBI" id="CHEBI:37565"/>
    </ligand>
</feature>
<dbReference type="PROSITE" id="PS50823">
    <property type="entry name" value="KH_TYPE_2"/>
    <property type="match status" value="1"/>
</dbReference>
<comment type="subunit">
    <text evidence="6">Monomer.</text>
</comment>
<dbReference type="NCBIfam" id="NF000908">
    <property type="entry name" value="PRK00089.1"/>
    <property type="match status" value="1"/>
</dbReference>
<accession>A0A2M8F9N0</accession>
<dbReference type="InterPro" id="IPR015946">
    <property type="entry name" value="KH_dom-like_a/b"/>
</dbReference>
<dbReference type="InterPro" id="IPR030388">
    <property type="entry name" value="G_ERA_dom"/>
</dbReference>
<dbReference type="InterPro" id="IPR004044">
    <property type="entry name" value="KH_dom_type_2"/>
</dbReference>
<evidence type="ECO:0000256" key="5">
    <source>
        <dbReference type="ARBA" id="ARBA00023134"/>
    </source>
</evidence>
<keyword evidence="4 6" id="KW-0694">RNA-binding</keyword>
<keyword evidence="6" id="KW-0690">Ribosome biogenesis</keyword>
<feature type="region of interest" description="G1" evidence="7">
    <location>
        <begin position="27"/>
        <end position="34"/>
    </location>
</feature>
<dbReference type="GO" id="GO:0005737">
    <property type="term" value="C:cytoplasm"/>
    <property type="evidence" value="ECO:0007669"/>
    <property type="project" value="UniProtKB-SubCell"/>
</dbReference>
<dbReference type="InterPro" id="IPR005225">
    <property type="entry name" value="Small_GTP-bd"/>
</dbReference>
<sequence>MSLQSLPCIQSILSIFCMKSGFVVIVGRSNVGKSTLMNTLVGTKIAATSFRAQMTRHIIHGVLNHPDGQAVFVDTPGYFKDKKSSLTAKLTNKVKESLEGIDLVLYVVDPTREIGDEERAIYGMIRHLDIPKLMVMNKSDLPEADRKHEKEYLLWEKDFDGMFRLSALRASHIAPLKEKVIELLPEGEEMYTENQLSNVTEDFFVEELIREKAFAVLDKELPYSLTVAVDSMEDKKDMFVIEARILTDEERYKKIIIGTRGYKIKEIGQLARKELEQALGKKVYLDLQVDVDKHWVENI</sequence>
<evidence type="ECO:0000256" key="6">
    <source>
        <dbReference type="HAMAP-Rule" id="MF_00367"/>
    </source>
</evidence>
<evidence type="ECO:0000313" key="11">
    <source>
        <dbReference type="EMBL" id="PJC52443.1"/>
    </source>
</evidence>
<dbReference type="SUPFAM" id="SSF54814">
    <property type="entry name" value="Prokaryotic type KH domain (KH-domain type II)"/>
    <property type="match status" value="1"/>
</dbReference>
<feature type="domain" description="KH type-2" evidence="9">
    <location>
        <begin position="217"/>
        <end position="293"/>
    </location>
</feature>
<dbReference type="SUPFAM" id="SSF52540">
    <property type="entry name" value="P-loop containing nucleoside triphosphate hydrolases"/>
    <property type="match status" value="1"/>
</dbReference>
<keyword evidence="5 6" id="KW-0342">GTP-binding</keyword>
<feature type="domain" description="Era-type G" evidence="10">
    <location>
        <begin position="19"/>
        <end position="186"/>
    </location>
</feature>
<keyword evidence="6" id="KW-0963">Cytoplasm</keyword>
<dbReference type="InterPro" id="IPR005662">
    <property type="entry name" value="GTPase_Era-like"/>
</dbReference>
<evidence type="ECO:0000256" key="8">
    <source>
        <dbReference type="RuleBase" id="RU003761"/>
    </source>
</evidence>
<dbReference type="EMBL" id="PFRH01000094">
    <property type="protein sequence ID" value="PJC52443.1"/>
    <property type="molecule type" value="Genomic_DNA"/>
</dbReference>
<dbReference type="CDD" id="cd22534">
    <property type="entry name" value="KH-II_Era"/>
    <property type="match status" value="1"/>
</dbReference>
<dbReference type="Pfam" id="PF01926">
    <property type="entry name" value="MMR_HSR1"/>
    <property type="match status" value="1"/>
</dbReference>
<comment type="function">
    <text evidence="6">An essential GTPase that binds both GDP and GTP, with rapid nucleotide exchange. Plays a role in 16S rRNA processing and 30S ribosomal subunit biogenesis and possibly also in cell cycle regulation and energy metabolism.</text>
</comment>
<protein>
    <recommendedName>
        <fullName evidence="2 6">GTPase Era</fullName>
    </recommendedName>
</protein>
<comment type="subcellular location">
    <subcellularLocation>
        <location evidence="6">Cytoplasm</location>
    </subcellularLocation>
    <subcellularLocation>
        <location evidence="6">Cell membrane</location>
        <topology evidence="6">Peripheral membrane protein</topology>
    </subcellularLocation>
</comment>
<dbReference type="NCBIfam" id="TIGR00436">
    <property type="entry name" value="era"/>
    <property type="match status" value="1"/>
</dbReference>
<dbReference type="CDD" id="cd04163">
    <property type="entry name" value="Era"/>
    <property type="match status" value="1"/>
</dbReference>
<dbReference type="GO" id="GO:0005886">
    <property type="term" value="C:plasma membrane"/>
    <property type="evidence" value="ECO:0007669"/>
    <property type="project" value="UniProtKB-SubCell"/>
</dbReference>